<feature type="coiled-coil region" evidence="1">
    <location>
        <begin position="142"/>
        <end position="169"/>
    </location>
</feature>
<proteinExistence type="predicted"/>
<dbReference type="PANTHER" id="PTHR28309">
    <property type="entry name" value="REQUIRED FOR EXCISION 1-B DOMAIN-CONTAINING PROTEIN"/>
    <property type="match status" value="1"/>
</dbReference>
<sequence length="229" mass="26879">MEFHECFTLLSSRPAHAHEHCTENQQVQEHPQDVNVYETNDKSSFKQKKDWKLQNSQELVQTFTRLQEMRVQIFKDFRQFVVQIVMKIRNIYSSIELTLTLCGRGFQVHKKTQQFPAFCSGIKDRFSAVSEQINHIEKLLRDEKQQVAIAQLLRKIQEEEKEKLLLTSAVLIEKMRLCDAVKHHEPDHSTIAFLERSVETLTMKHTDCVVRINEILEELRAESADLEDA</sequence>
<dbReference type="VEuPathDB" id="FungiDB:DD237_002022"/>
<dbReference type="PANTHER" id="PTHR28309:SF1">
    <property type="entry name" value="REQUIRED FOR EXCISION 1-B DOMAIN-CONTAINING PROTEIN"/>
    <property type="match status" value="1"/>
</dbReference>
<dbReference type="STRING" id="542832.A0A3M6VLG8"/>
<dbReference type="Pfam" id="PF14966">
    <property type="entry name" value="DNA_repr_REX1B"/>
    <property type="match status" value="1"/>
</dbReference>
<keyword evidence="3" id="KW-1185">Reference proteome</keyword>
<dbReference type="Proteomes" id="UP000282087">
    <property type="component" value="Unassembled WGS sequence"/>
</dbReference>
<dbReference type="EMBL" id="QLLG01000172">
    <property type="protein sequence ID" value="RMX67237.1"/>
    <property type="molecule type" value="Genomic_DNA"/>
</dbReference>
<name>A0A3M6VLG8_9STRA</name>
<evidence type="ECO:0000313" key="2">
    <source>
        <dbReference type="EMBL" id="RMX67237.1"/>
    </source>
</evidence>
<dbReference type="AlphaFoldDB" id="A0A3M6VLG8"/>
<evidence type="ECO:0000256" key="1">
    <source>
        <dbReference type="SAM" id="Coils"/>
    </source>
</evidence>
<protein>
    <submittedName>
        <fullName evidence="2">Uncharacterized protein</fullName>
    </submittedName>
</protein>
<dbReference type="InterPro" id="IPR039491">
    <property type="entry name" value="REX1-B"/>
</dbReference>
<accession>A0A3M6VLG8</accession>
<comment type="caution">
    <text evidence="2">The sequence shown here is derived from an EMBL/GenBank/DDBJ whole genome shotgun (WGS) entry which is preliminary data.</text>
</comment>
<gene>
    <name evidence="2" type="ORF">DD238_001141</name>
</gene>
<organism evidence="2 3">
    <name type="scientific">Peronospora effusa</name>
    <dbReference type="NCBI Taxonomy" id="542832"/>
    <lineage>
        <taxon>Eukaryota</taxon>
        <taxon>Sar</taxon>
        <taxon>Stramenopiles</taxon>
        <taxon>Oomycota</taxon>
        <taxon>Peronosporomycetes</taxon>
        <taxon>Peronosporales</taxon>
        <taxon>Peronosporaceae</taxon>
        <taxon>Peronospora</taxon>
    </lineage>
</organism>
<keyword evidence="1" id="KW-0175">Coiled coil</keyword>
<evidence type="ECO:0000313" key="3">
    <source>
        <dbReference type="Proteomes" id="UP000282087"/>
    </source>
</evidence>
<reference evidence="2 3" key="1">
    <citation type="submission" date="2018-06" db="EMBL/GenBank/DDBJ databases">
        <title>Comparative genomics of downy mildews reveals potential adaptations to biotrophy.</title>
        <authorList>
            <person name="Fletcher K."/>
            <person name="Klosterman S.J."/>
            <person name="Derevnina L."/>
            <person name="Martin F."/>
            <person name="Koike S."/>
            <person name="Reyes Chin-Wo S."/>
            <person name="Mou B."/>
            <person name="Michelmore R."/>
        </authorList>
    </citation>
    <scope>NUCLEOTIDE SEQUENCE [LARGE SCALE GENOMIC DNA]</scope>
    <source>
        <strain evidence="2 3">R14</strain>
    </source>
</reference>